<proteinExistence type="predicted"/>
<evidence type="ECO:0000259" key="1">
    <source>
        <dbReference type="Pfam" id="PF12728"/>
    </source>
</evidence>
<dbReference type="Gene3D" id="1.10.1660.10">
    <property type="match status" value="1"/>
</dbReference>
<dbReference type="EMBL" id="JAUHLN010000005">
    <property type="protein sequence ID" value="MDN4075447.1"/>
    <property type="molecule type" value="Genomic_DNA"/>
</dbReference>
<dbReference type="Proteomes" id="UP001168694">
    <property type="component" value="Unassembled WGS sequence"/>
</dbReference>
<dbReference type="SUPFAM" id="SSF46955">
    <property type="entry name" value="Putative DNA-binding domain"/>
    <property type="match status" value="1"/>
</dbReference>
<feature type="domain" description="Helix-turn-helix" evidence="1">
    <location>
        <begin position="8"/>
        <end position="53"/>
    </location>
</feature>
<name>A0ABT8EC48_9BACL</name>
<evidence type="ECO:0000313" key="2">
    <source>
        <dbReference type="EMBL" id="MDN4075447.1"/>
    </source>
</evidence>
<protein>
    <submittedName>
        <fullName evidence="2">Helix-turn-helix domain-containing protein</fullName>
    </submittedName>
</protein>
<dbReference type="InterPro" id="IPR041657">
    <property type="entry name" value="HTH_17"/>
</dbReference>
<comment type="caution">
    <text evidence="2">The sequence shown here is derived from an EMBL/GenBank/DDBJ whole genome shotgun (WGS) entry which is preliminary data.</text>
</comment>
<reference evidence="2" key="1">
    <citation type="submission" date="2023-06" db="EMBL/GenBank/DDBJ databases">
        <title>Draft Genome Sequences of Representative Paenibacillus Polymyxa, Bacillus cereus, Fictibacillus sp., and Brevibacillus agri Strains Isolated from Amazonian Dark Earth.</title>
        <authorList>
            <person name="Pellegrinetti T.A."/>
            <person name="Cunha I.C.M."/>
            <person name="Chaves M.G."/>
            <person name="Freitas A.S."/>
            <person name="Silva A.V.R."/>
            <person name="Tsai S.M."/>
            <person name="Mendes L.W."/>
        </authorList>
    </citation>
    <scope>NUCLEOTIDE SEQUENCE</scope>
    <source>
        <strain evidence="2">CENA-BCM004</strain>
    </source>
</reference>
<dbReference type="InterPro" id="IPR009061">
    <property type="entry name" value="DNA-bd_dom_put_sf"/>
</dbReference>
<accession>A0ABT8EC48</accession>
<sequence>MGNDPEHLTTHDVATILNITPQMVRRYCAEGTLNAWRTLGDRGEWRIDVEQFEKNPNYIQMVKRRTKNLMMANIVEELSTSKEYQEAMDQIEQERDSE</sequence>
<keyword evidence="3" id="KW-1185">Reference proteome</keyword>
<organism evidence="2 3">
    <name type="scientific">Fictibacillus terranigra</name>
    <dbReference type="NCBI Taxonomy" id="3058424"/>
    <lineage>
        <taxon>Bacteria</taxon>
        <taxon>Bacillati</taxon>
        <taxon>Bacillota</taxon>
        <taxon>Bacilli</taxon>
        <taxon>Bacillales</taxon>
        <taxon>Fictibacillaceae</taxon>
        <taxon>Fictibacillus</taxon>
    </lineage>
</organism>
<dbReference type="Pfam" id="PF12728">
    <property type="entry name" value="HTH_17"/>
    <property type="match status" value="1"/>
</dbReference>
<evidence type="ECO:0000313" key="3">
    <source>
        <dbReference type="Proteomes" id="UP001168694"/>
    </source>
</evidence>
<gene>
    <name evidence="2" type="ORF">QYF49_21030</name>
</gene>
<dbReference type="RefSeq" id="WP_290401553.1">
    <property type="nucleotide sequence ID" value="NZ_JAUHLN010000005.1"/>
</dbReference>